<name>A0A1B0ZL46_9MICO</name>
<evidence type="ECO:0000256" key="1">
    <source>
        <dbReference type="SAM" id="MobiDB-lite"/>
    </source>
</evidence>
<keyword evidence="2" id="KW-0472">Membrane</keyword>
<feature type="region of interest" description="Disordered" evidence="1">
    <location>
        <begin position="291"/>
        <end position="350"/>
    </location>
</feature>
<evidence type="ECO:0000313" key="4">
    <source>
        <dbReference type="Proteomes" id="UP000092596"/>
    </source>
</evidence>
<dbReference type="Proteomes" id="UP000092596">
    <property type="component" value="Chromosome"/>
</dbReference>
<accession>A0A1B0ZL46</accession>
<dbReference type="InterPro" id="IPR006311">
    <property type="entry name" value="TAT_signal"/>
</dbReference>
<keyword evidence="2" id="KW-0812">Transmembrane</keyword>
<feature type="region of interest" description="Disordered" evidence="1">
    <location>
        <begin position="372"/>
        <end position="402"/>
    </location>
</feature>
<feature type="compositionally biased region" description="Low complexity" evidence="1">
    <location>
        <begin position="300"/>
        <end position="321"/>
    </location>
</feature>
<dbReference type="KEGG" id="dva:DAD186_20770"/>
<feature type="region of interest" description="Disordered" evidence="1">
    <location>
        <begin position="62"/>
        <end position="85"/>
    </location>
</feature>
<dbReference type="PROSITE" id="PS51318">
    <property type="entry name" value="TAT"/>
    <property type="match status" value="1"/>
</dbReference>
<gene>
    <name evidence="3" type="ORF">DAD186_20770</name>
</gene>
<evidence type="ECO:0000256" key="2">
    <source>
        <dbReference type="SAM" id="Phobius"/>
    </source>
</evidence>
<keyword evidence="2" id="KW-1133">Transmembrane helix</keyword>
<dbReference type="STRING" id="1630135.DAD186_20770"/>
<dbReference type="NCBIfam" id="NF038134">
    <property type="entry name" value="choice_anch_M"/>
    <property type="match status" value="1"/>
</dbReference>
<feature type="compositionally biased region" description="Low complexity" evidence="1">
    <location>
        <begin position="384"/>
        <end position="393"/>
    </location>
</feature>
<feature type="transmembrane region" description="Helical" evidence="2">
    <location>
        <begin position="348"/>
        <end position="369"/>
    </location>
</feature>
<dbReference type="NCBIfam" id="TIGR03769">
    <property type="entry name" value="P_ac_wall_RPT"/>
    <property type="match status" value="1"/>
</dbReference>
<sequence>MENPWAMATDKRRNKTLLPTKDELMTSRSSRALTRRHFAALGAGALGALACAPAALAAPARPLPLDPTDGATDGADDPALKQKVSDDEKIVEGEKVVIDAHHVDLGPRLIDGEWIFAARDDTGETPTWRMLEDIVFQVHDQGILPVPDDEAYSFIKAESGSEVYVVPQTEVSGVVWLGWNTQDPAVVKACPRGVTLRFTHVSGPGHFSLFLQPGNFAPPQQLADGDTLEQTPADVFVDINTHTHANWVFTKPGVYLLAVEAVAEGEDGTKYSAGGTLRFAVGDATAPDEAMQATPAWGNDGAPAAGSASDGGSDVSSAPGAAKDDAKAKPSKGAADDGASEKTSSNSLPWIVGGGAAVVAAAGGGAYALNKKKNERARAEAESEAAGTGSSAANQPGEGGRK</sequence>
<proteinExistence type="predicted"/>
<dbReference type="AlphaFoldDB" id="A0A1B0ZL46"/>
<protein>
    <submittedName>
        <fullName evidence="3">Actinobacterial surface-anchored protein domain protein</fullName>
    </submittedName>
</protein>
<dbReference type="InterPro" id="IPR022435">
    <property type="entry name" value="Surface-anchored_actinobac"/>
</dbReference>
<organism evidence="3 4">
    <name type="scientific">Dermabacter vaginalis</name>
    <dbReference type="NCBI Taxonomy" id="1630135"/>
    <lineage>
        <taxon>Bacteria</taxon>
        <taxon>Bacillati</taxon>
        <taxon>Actinomycetota</taxon>
        <taxon>Actinomycetes</taxon>
        <taxon>Micrococcales</taxon>
        <taxon>Dermabacteraceae</taxon>
        <taxon>Dermabacter</taxon>
    </lineage>
</organism>
<reference evidence="3 4" key="1">
    <citation type="submission" date="2015-06" db="EMBL/GenBank/DDBJ databases">
        <title>Investigation of pathophysiology for high-risk pregnancy and development of treatment modality based on it.</title>
        <authorList>
            <person name="Kim B.-C."/>
            <person name="Lim S."/>
        </authorList>
    </citation>
    <scope>NUCLEOTIDE SEQUENCE [LARGE SCALE GENOMIC DNA]</scope>
    <source>
        <strain evidence="3 4">AD1-86</strain>
    </source>
</reference>
<dbReference type="EMBL" id="CP012117">
    <property type="protein sequence ID" value="ANP28627.1"/>
    <property type="molecule type" value="Genomic_DNA"/>
</dbReference>
<evidence type="ECO:0000313" key="3">
    <source>
        <dbReference type="EMBL" id="ANP28627.1"/>
    </source>
</evidence>